<keyword evidence="10" id="KW-1185">Reference proteome</keyword>
<dbReference type="Pfam" id="PF02133">
    <property type="entry name" value="Transp_cyt_pur"/>
    <property type="match status" value="1"/>
</dbReference>
<feature type="transmembrane region" description="Helical" evidence="8">
    <location>
        <begin position="330"/>
        <end position="348"/>
    </location>
</feature>
<dbReference type="GO" id="GO:0000329">
    <property type="term" value="C:fungal-type vacuole membrane"/>
    <property type="evidence" value="ECO:0007669"/>
    <property type="project" value="TreeGrafter"/>
</dbReference>
<feature type="transmembrane region" description="Helical" evidence="8">
    <location>
        <begin position="276"/>
        <end position="302"/>
    </location>
</feature>
<organism evidence="10">
    <name type="scientific">Candida tenuis (strain ATCC 10573 / BCRC 21748 / CBS 615 / JCM 9827 / NBRC 10315 / NRRL Y-1498 / VKM Y-70)</name>
    <name type="common">Yeast</name>
    <name type="synonym">Yamadazyma tenuis</name>
    <dbReference type="NCBI Taxonomy" id="590646"/>
    <lineage>
        <taxon>Eukaryota</taxon>
        <taxon>Fungi</taxon>
        <taxon>Dikarya</taxon>
        <taxon>Ascomycota</taxon>
        <taxon>Saccharomycotina</taxon>
        <taxon>Pichiomycetes</taxon>
        <taxon>Debaryomycetaceae</taxon>
        <taxon>Yamadazyma</taxon>
    </lineage>
</organism>
<protein>
    <recommendedName>
        <fullName evidence="11">Purine-cytosine permease</fullName>
    </recommendedName>
</protein>
<evidence type="ECO:0000256" key="2">
    <source>
        <dbReference type="ARBA" id="ARBA00008974"/>
    </source>
</evidence>
<dbReference type="EMBL" id="GL996512">
    <property type="protein sequence ID" value="EGV65957.1"/>
    <property type="molecule type" value="Genomic_DNA"/>
</dbReference>
<dbReference type="RefSeq" id="XP_006684531.1">
    <property type="nucleotide sequence ID" value="XM_006684468.1"/>
</dbReference>
<evidence type="ECO:0000256" key="6">
    <source>
        <dbReference type="ARBA" id="ARBA00023136"/>
    </source>
</evidence>
<dbReference type="HOGENOM" id="CLU_026016_2_1_1"/>
<proteinExistence type="inferred from homology"/>
<sequence>MTDKVEECTSDYREPYVKPVNWLHKLDKLGVEVRGIERVSPEERELMKHSKKYAIARQFVDIFGLWFAACGGLTSMSSFFLPTLLFGLNLRDALISGIISLNFGCLVPAYCSIMGPKSGCRQIVSARFVFGFWGVKLVAIVCVVGLVGWSVVNCVLGGQILAASFGVSLDVGIVVAAVCALVISIFGIKVLLRFQTAFSIPITIANILFYIVVLKNAKYIEPSNELIAEQGYSSLTSRGNWLSFFTIGFSVTATWGGAGADYYIHIPENTPSWQVFTVTFLGIAVPTTLVAVVGIYCGAIAYGNPAWTDVYNTQGVGGLINVPFEPWGRFGKFVVVVLYISLICNNIMNSYSGGVDLQLIDRRMARIPRWCYAILVTAIYLILSLLGKNKFSAIISNFLPMLGYWISIYIAILLEENLIFRAPATRHLHSREFEDDRDVESYSYNWPVWDDPTRITYGLAAMGAFAVGAVGAVVGMNQVYWQGPIARQIGDYGGDIGFFLCFGFAGVAYPLLRFLELKYLQK</sequence>
<feature type="transmembrane region" description="Helical" evidence="8">
    <location>
        <begin position="393"/>
        <end position="414"/>
    </location>
</feature>
<accession>G3AYX8</accession>
<comment type="subcellular location">
    <subcellularLocation>
        <location evidence="1">Membrane</location>
        <topology evidence="1">Multi-pass membrane protein</topology>
    </subcellularLocation>
</comment>
<dbReference type="InterPro" id="IPR026030">
    <property type="entry name" value="Pur-cyt_permease_Fcy2/21/22"/>
</dbReference>
<gene>
    <name evidence="9" type="ORF">CANTEDRAFT_92303</name>
</gene>
<feature type="transmembrane region" description="Helical" evidence="8">
    <location>
        <begin position="128"/>
        <end position="152"/>
    </location>
</feature>
<feature type="transmembrane region" description="Helical" evidence="8">
    <location>
        <begin position="190"/>
        <end position="213"/>
    </location>
</feature>
<evidence type="ECO:0000256" key="1">
    <source>
        <dbReference type="ARBA" id="ARBA00004141"/>
    </source>
</evidence>
<feature type="transmembrane region" description="Helical" evidence="8">
    <location>
        <begin position="59"/>
        <end position="81"/>
    </location>
</feature>
<dbReference type="InterPro" id="IPR001248">
    <property type="entry name" value="Pur-cyt_permease"/>
</dbReference>
<dbReference type="Proteomes" id="UP000000707">
    <property type="component" value="Unassembled WGS sequence"/>
</dbReference>
<feature type="transmembrane region" description="Helical" evidence="8">
    <location>
        <begin position="496"/>
        <end position="515"/>
    </location>
</feature>
<evidence type="ECO:0000313" key="10">
    <source>
        <dbReference type="Proteomes" id="UP000000707"/>
    </source>
</evidence>
<evidence type="ECO:0000256" key="7">
    <source>
        <dbReference type="PIRNR" id="PIRNR002744"/>
    </source>
</evidence>
<evidence type="ECO:0000256" key="8">
    <source>
        <dbReference type="SAM" id="Phobius"/>
    </source>
</evidence>
<reference evidence="9 10" key="1">
    <citation type="journal article" date="2011" name="Proc. Natl. Acad. Sci. U.S.A.">
        <title>Comparative genomics of xylose-fermenting fungi for enhanced biofuel production.</title>
        <authorList>
            <person name="Wohlbach D.J."/>
            <person name="Kuo A."/>
            <person name="Sato T.K."/>
            <person name="Potts K.M."/>
            <person name="Salamov A.A."/>
            <person name="LaButti K.M."/>
            <person name="Sun H."/>
            <person name="Clum A."/>
            <person name="Pangilinan J.L."/>
            <person name="Lindquist E.A."/>
            <person name="Lucas S."/>
            <person name="Lapidus A."/>
            <person name="Jin M."/>
            <person name="Gunawan C."/>
            <person name="Balan V."/>
            <person name="Dale B.E."/>
            <person name="Jeffries T.W."/>
            <person name="Zinkel R."/>
            <person name="Barry K.W."/>
            <person name="Grigoriev I.V."/>
            <person name="Gasch A.P."/>
        </authorList>
    </citation>
    <scope>NUCLEOTIDE SEQUENCE [LARGE SCALE GENOMIC DNA]</scope>
    <source>
        <strain evidence="10">ATCC 10573 / BCRC 21748 / CBS 615 / JCM 9827 / NBRC 10315 / NRRL Y-1498 / VKM Y-70</strain>
    </source>
</reference>
<dbReference type="AlphaFoldDB" id="G3AYX8"/>
<dbReference type="eggNOG" id="ENOG502QR29">
    <property type="taxonomic scope" value="Eukaryota"/>
</dbReference>
<dbReference type="GO" id="GO:0022857">
    <property type="term" value="F:transmembrane transporter activity"/>
    <property type="evidence" value="ECO:0007669"/>
    <property type="project" value="InterPro"/>
</dbReference>
<name>G3AYX8_CANTC</name>
<evidence type="ECO:0000313" key="9">
    <source>
        <dbReference type="EMBL" id="EGV65957.1"/>
    </source>
</evidence>
<keyword evidence="5 8" id="KW-1133">Transmembrane helix</keyword>
<dbReference type="KEGG" id="cten:18250183"/>
<dbReference type="PIRSF" id="PIRSF002744">
    <property type="entry name" value="Pur-cyt_permease"/>
    <property type="match status" value="1"/>
</dbReference>
<dbReference type="PANTHER" id="PTHR31806">
    <property type="entry name" value="PURINE-CYTOSINE PERMEASE FCY2-RELATED"/>
    <property type="match status" value="1"/>
</dbReference>
<feature type="transmembrane region" description="Helical" evidence="8">
    <location>
        <begin position="158"/>
        <end position="183"/>
    </location>
</feature>
<evidence type="ECO:0008006" key="11">
    <source>
        <dbReference type="Google" id="ProtNLM"/>
    </source>
</evidence>
<dbReference type="OrthoDB" id="5428495at2759"/>
<feature type="transmembrane region" description="Helical" evidence="8">
    <location>
        <begin position="455"/>
        <end position="476"/>
    </location>
</feature>
<dbReference type="GO" id="GO:0005886">
    <property type="term" value="C:plasma membrane"/>
    <property type="evidence" value="ECO:0007669"/>
    <property type="project" value="TreeGrafter"/>
</dbReference>
<keyword evidence="6 7" id="KW-0472">Membrane</keyword>
<feature type="transmembrane region" description="Helical" evidence="8">
    <location>
        <begin position="369"/>
        <end position="387"/>
    </location>
</feature>
<dbReference type="PANTHER" id="PTHR31806:SF17">
    <property type="entry name" value="VITAMIN B6 TRANSPORTER TPN1"/>
    <property type="match status" value="1"/>
</dbReference>
<feature type="transmembrane region" description="Helical" evidence="8">
    <location>
        <begin position="93"/>
        <end position="116"/>
    </location>
</feature>
<evidence type="ECO:0000256" key="5">
    <source>
        <dbReference type="ARBA" id="ARBA00022989"/>
    </source>
</evidence>
<keyword evidence="3 7" id="KW-0813">Transport</keyword>
<dbReference type="GeneID" id="18250183"/>
<evidence type="ECO:0000256" key="4">
    <source>
        <dbReference type="ARBA" id="ARBA00022692"/>
    </source>
</evidence>
<evidence type="ECO:0000256" key="3">
    <source>
        <dbReference type="ARBA" id="ARBA00022448"/>
    </source>
</evidence>
<comment type="similarity">
    <text evidence="2 7">Belongs to the purine-cytosine permease (2.A.39) family.</text>
</comment>
<dbReference type="Gene3D" id="1.10.4160.10">
    <property type="entry name" value="Hydantoin permease"/>
    <property type="match status" value="1"/>
</dbReference>
<keyword evidence="4 8" id="KW-0812">Transmembrane</keyword>
<feature type="transmembrane region" description="Helical" evidence="8">
    <location>
        <begin position="241"/>
        <end position="264"/>
    </location>
</feature>